<proteinExistence type="predicted"/>
<name>A0ABU5EN08_9FLAO</name>
<dbReference type="InterPro" id="IPR006665">
    <property type="entry name" value="OmpA-like"/>
</dbReference>
<keyword evidence="4" id="KW-0998">Cell outer membrane</keyword>
<comment type="caution">
    <text evidence="8">The sequence shown here is derived from an EMBL/GenBank/DDBJ whole genome shotgun (WGS) entry which is preliminary data.</text>
</comment>
<evidence type="ECO:0000259" key="7">
    <source>
        <dbReference type="PROSITE" id="PS51123"/>
    </source>
</evidence>
<dbReference type="EMBL" id="JAXDAE010000001">
    <property type="protein sequence ID" value="MDY2586154.1"/>
    <property type="molecule type" value="Genomic_DNA"/>
</dbReference>
<dbReference type="Pfam" id="PF02412">
    <property type="entry name" value="TSP_3"/>
    <property type="match status" value="4"/>
</dbReference>
<dbReference type="PANTHER" id="PTHR30329:SF21">
    <property type="entry name" value="LIPOPROTEIN YIAD-RELATED"/>
    <property type="match status" value="1"/>
</dbReference>
<organism evidence="8 9">
    <name type="scientific">Winogradskyella aquimaris</name>
    <dbReference type="NCBI Taxonomy" id="864074"/>
    <lineage>
        <taxon>Bacteria</taxon>
        <taxon>Pseudomonadati</taxon>
        <taxon>Bacteroidota</taxon>
        <taxon>Flavobacteriia</taxon>
        <taxon>Flavobacteriales</taxon>
        <taxon>Flavobacteriaceae</taxon>
        <taxon>Winogradskyella</taxon>
    </lineage>
</organism>
<dbReference type="InterPro" id="IPR036737">
    <property type="entry name" value="OmpA-like_sf"/>
</dbReference>
<dbReference type="RefSeq" id="WP_320554524.1">
    <property type="nucleotide sequence ID" value="NZ_JAXDAE010000001.1"/>
</dbReference>
<evidence type="ECO:0000256" key="4">
    <source>
        <dbReference type="ARBA" id="ARBA00023237"/>
    </source>
</evidence>
<sequence length="468" mass="50358">MKNLSRLLFAVVLLMSFSTTFAQDKNNPWAVTIGANAVDLYPVGENAPQGDYFDEYFNVTDHWNIFPSLSTISISRYLSDGFTFTATGSLNRIDKVGSVDVPGSDESIIATVDDLTYYGLDGRVSYSFMDLINSKSIDPYLGVGGGYTWVDDIGAGTLNGSLGFRYWFSEKIGIDVNSTYKHAFEDYLPKHFQHSVGLVLKFGGTDTDGDGIYDQDDACPEEAGLEIFNGCPDSDNDGIQDSKDDCPNTAGLAEFNGCPDSDGDGVMDKDDKCPDTAGLKALMGCPDADGDGVADGDDNCPNEAGPAANNGCPWPDTDGDGVLDKDDKCPNEAGDVANNGCPIIEPSAEVVKSLNTYARDILFDTGKASFKKETDEVLQAMVVIFKEYPRANFTIEGHTDSVGSKATNQKLSERRANAVRDYLIANGIDANRLTAAGYGEDKPIASNATRAGRAENRRVEVNLVKSED</sequence>
<keyword evidence="9" id="KW-1185">Reference proteome</keyword>
<keyword evidence="3 5" id="KW-0472">Membrane</keyword>
<dbReference type="InterPro" id="IPR028974">
    <property type="entry name" value="TSP_type-3_rpt"/>
</dbReference>
<comment type="subcellular location">
    <subcellularLocation>
        <location evidence="1">Cell outer membrane</location>
    </subcellularLocation>
</comment>
<protein>
    <submittedName>
        <fullName evidence="8">OmpA family protein</fullName>
    </submittedName>
</protein>
<dbReference type="InterPro" id="IPR050330">
    <property type="entry name" value="Bact_OuterMem_StrucFunc"/>
</dbReference>
<dbReference type="PANTHER" id="PTHR30329">
    <property type="entry name" value="STATOR ELEMENT OF FLAGELLAR MOTOR COMPLEX"/>
    <property type="match status" value="1"/>
</dbReference>
<dbReference type="Pfam" id="PF00691">
    <property type="entry name" value="OmpA"/>
    <property type="match status" value="1"/>
</dbReference>
<dbReference type="InterPro" id="IPR006664">
    <property type="entry name" value="OMP_bac"/>
</dbReference>
<evidence type="ECO:0000256" key="3">
    <source>
        <dbReference type="ARBA" id="ARBA00023136"/>
    </source>
</evidence>
<dbReference type="PRINTS" id="PR01021">
    <property type="entry name" value="OMPADOMAIN"/>
</dbReference>
<dbReference type="InterPro" id="IPR003367">
    <property type="entry name" value="Thrombospondin_3-like_rpt"/>
</dbReference>
<evidence type="ECO:0000313" key="8">
    <source>
        <dbReference type="EMBL" id="MDY2586154.1"/>
    </source>
</evidence>
<dbReference type="Proteomes" id="UP001285855">
    <property type="component" value="Unassembled WGS sequence"/>
</dbReference>
<evidence type="ECO:0000313" key="9">
    <source>
        <dbReference type="Proteomes" id="UP001285855"/>
    </source>
</evidence>
<dbReference type="CDD" id="cd07185">
    <property type="entry name" value="OmpA_C-like"/>
    <property type="match status" value="1"/>
</dbReference>
<evidence type="ECO:0000256" key="1">
    <source>
        <dbReference type="ARBA" id="ARBA00004442"/>
    </source>
</evidence>
<keyword evidence="2 6" id="KW-0732">Signal</keyword>
<reference evidence="8 9" key="1">
    <citation type="submission" date="2023-11" db="EMBL/GenBank/DDBJ databases">
        <title>Winogradskyella pelagius sp. nov., isolated from coastal sediment.</title>
        <authorList>
            <person name="Li F."/>
        </authorList>
    </citation>
    <scope>NUCLEOTIDE SEQUENCE [LARGE SCALE GENOMIC DNA]</scope>
    <source>
        <strain evidence="8 9">KCTC 23502</strain>
    </source>
</reference>
<feature type="chain" id="PRO_5045292903" evidence="6">
    <location>
        <begin position="23"/>
        <end position="468"/>
    </location>
</feature>
<dbReference type="SUPFAM" id="SSF103647">
    <property type="entry name" value="TSP type-3 repeat"/>
    <property type="match status" value="2"/>
</dbReference>
<dbReference type="Gene3D" id="4.10.1080.10">
    <property type="entry name" value="TSP type-3 repeat"/>
    <property type="match status" value="1"/>
</dbReference>
<evidence type="ECO:0000256" key="5">
    <source>
        <dbReference type="PROSITE-ProRule" id="PRU00473"/>
    </source>
</evidence>
<accession>A0ABU5EN08</accession>
<dbReference type="Gene3D" id="3.30.1330.60">
    <property type="entry name" value="OmpA-like domain"/>
    <property type="match status" value="1"/>
</dbReference>
<dbReference type="SUPFAM" id="SSF103088">
    <property type="entry name" value="OmpA-like"/>
    <property type="match status" value="1"/>
</dbReference>
<gene>
    <name evidence="8" type="ORF">SNF14_02285</name>
</gene>
<dbReference type="PROSITE" id="PS51123">
    <property type="entry name" value="OMPA_2"/>
    <property type="match status" value="1"/>
</dbReference>
<evidence type="ECO:0000256" key="6">
    <source>
        <dbReference type="SAM" id="SignalP"/>
    </source>
</evidence>
<feature type="signal peptide" evidence="6">
    <location>
        <begin position="1"/>
        <end position="22"/>
    </location>
</feature>
<evidence type="ECO:0000256" key="2">
    <source>
        <dbReference type="ARBA" id="ARBA00022729"/>
    </source>
</evidence>
<feature type="domain" description="OmpA-like" evidence="7">
    <location>
        <begin position="350"/>
        <end position="467"/>
    </location>
</feature>